<evidence type="ECO:0000256" key="1">
    <source>
        <dbReference type="ARBA" id="ARBA00006479"/>
    </source>
</evidence>
<dbReference type="PANTHER" id="PTHR18964">
    <property type="entry name" value="ROK (REPRESSOR, ORF, KINASE) FAMILY"/>
    <property type="match status" value="1"/>
</dbReference>
<dbReference type="EMBL" id="BAHD01000038">
    <property type="protein sequence ID" value="GAB96418.1"/>
    <property type="molecule type" value="Genomic_DNA"/>
</dbReference>
<dbReference type="STRING" id="1184609.KILIM_038_00060"/>
<dbReference type="InterPro" id="IPR000600">
    <property type="entry name" value="ROK"/>
</dbReference>
<evidence type="ECO:0000313" key="3">
    <source>
        <dbReference type="Proteomes" id="UP000008366"/>
    </source>
</evidence>
<reference evidence="2 3" key="1">
    <citation type="submission" date="2012-08" db="EMBL/GenBank/DDBJ databases">
        <title>Whole genome shotgun sequence of Kineosphaera limosa NBRC 100340.</title>
        <authorList>
            <person name="Yoshida I."/>
            <person name="Isaki S."/>
            <person name="Hosoyama A."/>
            <person name="Tsuchikane K."/>
            <person name="Katsumata H."/>
            <person name="Ando Y."/>
            <person name="Ohji S."/>
            <person name="Hamada M."/>
            <person name="Tamura T."/>
            <person name="Yamazoe A."/>
            <person name="Yamazaki S."/>
            <person name="Fujita N."/>
        </authorList>
    </citation>
    <scope>NUCLEOTIDE SEQUENCE [LARGE SCALE GENOMIC DNA]</scope>
    <source>
        <strain evidence="2 3">NBRC 100340</strain>
    </source>
</reference>
<dbReference type="AlphaFoldDB" id="K6VJM6"/>
<keyword evidence="3" id="KW-1185">Reference proteome</keyword>
<dbReference type="SUPFAM" id="SSF53067">
    <property type="entry name" value="Actin-like ATPase domain"/>
    <property type="match status" value="1"/>
</dbReference>
<dbReference type="InterPro" id="IPR043129">
    <property type="entry name" value="ATPase_NBD"/>
</dbReference>
<comment type="caution">
    <text evidence="2">The sequence shown here is derived from an EMBL/GenBank/DDBJ whole genome shotgun (WGS) entry which is preliminary data.</text>
</comment>
<dbReference type="Gene3D" id="3.30.420.40">
    <property type="match status" value="2"/>
</dbReference>
<dbReference type="Gene3D" id="1.10.10.10">
    <property type="entry name" value="Winged helix-like DNA-binding domain superfamily/Winged helix DNA-binding domain"/>
    <property type="match status" value="1"/>
</dbReference>
<protein>
    <submittedName>
        <fullName evidence="2">Putative NagC family transcriptional regulator</fullName>
    </submittedName>
</protein>
<dbReference type="PROSITE" id="PS01125">
    <property type="entry name" value="ROK"/>
    <property type="match status" value="1"/>
</dbReference>
<dbReference type="InterPro" id="IPR036388">
    <property type="entry name" value="WH-like_DNA-bd_sf"/>
</dbReference>
<dbReference type="InterPro" id="IPR049874">
    <property type="entry name" value="ROK_cs"/>
</dbReference>
<dbReference type="Pfam" id="PF00480">
    <property type="entry name" value="ROK"/>
    <property type="match status" value="1"/>
</dbReference>
<proteinExistence type="inferred from homology"/>
<dbReference type="eggNOG" id="COG1940">
    <property type="taxonomic scope" value="Bacteria"/>
</dbReference>
<name>K6VJM6_9MICO</name>
<dbReference type="OrthoDB" id="5174513at2"/>
<dbReference type="Proteomes" id="UP000008366">
    <property type="component" value="Unassembled WGS sequence"/>
</dbReference>
<accession>K6VJM6</accession>
<sequence>MLRLAHISPGITRTQACRQLGISSGTATELIDRLRTTRLLAEVPAPAQGRGRPTTVLAAHPQGPLAIAVELGSVRWRVHLADLAGAITQEGEGAVGDAAPGEVLARIAECVAAVERRHAGRVRAVTVVAAGLVSGTRLVQFTIRGWRDVELQPIVGLLPADSGVALLVGNDATLGGVAEARTGAARAARVILYLLVDVGLGGALLADGVPMTGAQGAGGEFGHVPYGDRSLPCPCGAFGCWDLMIDGRALARHLGDAAPADSIAYARELLAAPLDPRRQEAVRRVVRDLAAGVAGLVNANDPDVVTLAGLGPALRAAAPEAFNDAYSRGLMAFHRAEPPPVVDSAYRDDGPLRGAVAMAVDAITSPAELETWAARA</sequence>
<evidence type="ECO:0000313" key="2">
    <source>
        <dbReference type="EMBL" id="GAB96418.1"/>
    </source>
</evidence>
<dbReference type="PANTHER" id="PTHR18964:SF149">
    <property type="entry name" value="BIFUNCTIONAL UDP-N-ACETYLGLUCOSAMINE 2-EPIMERASE_N-ACETYLMANNOSAMINE KINASE"/>
    <property type="match status" value="1"/>
</dbReference>
<organism evidence="2 3">
    <name type="scientific">Kineosphaera limosa NBRC 100340</name>
    <dbReference type="NCBI Taxonomy" id="1184609"/>
    <lineage>
        <taxon>Bacteria</taxon>
        <taxon>Bacillati</taxon>
        <taxon>Actinomycetota</taxon>
        <taxon>Actinomycetes</taxon>
        <taxon>Micrococcales</taxon>
        <taxon>Dermatophilaceae</taxon>
        <taxon>Kineosphaera</taxon>
    </lineage>
</organism>
<gene>
    <name evidence="2" type="ORF">KILIM_038_00060</name>
</gene>
<comment type="similarity">
    <text evidence="1">Belongs to the ROK (NagC/XylR) family.</text>
</comment>